<keyword evidence="1" id="KW-1133">Transmembrane helix</keyword>
<keyword evidence="1" id="KW-0472">Membrane</keyword>
<name>A0A1F5ZW66_9BACT</name>
<sequence length="244" mass="27610">MKKKLKKIISILILLVTILFLGYFYPISRKNSEKKVIDKNIVTKTKLFAGKFYNGNDVMKIITKHQDCNLTSSCIEIVNAKTGWYGTTDEKYPITLNNYNLLKITFKNNNGGAGISLISKYAKSTDPWWKGKNSLNLSVNSRSFSLTLDTGQSEEPLFLFTQDLNTDESGQLSVLVLFDNKGKTFSFFDNNGIFNKKIDINQESKNLFPDGLFKDGSLFFGVFIAPISQLTVSEFYLIPLEQTL</sequence>
<protein>
    <submittedName>
        <fullName evidence="2">Uncharacterized protein</fullName>
    </submittedName>
</protein>
<organism evidence="2 3">
    <name type="scientific">Candidatus Gottesmanbacteria bacterium RIFCSPHIGHO2_02_FULL_39_14</name>
    <dbReference type="NCBI Taxonomy" id="1798383"/>
    <lineage>
        <taxon>Bacteria</taxon>
        <taxon>Candidatus Gottesmaniibacteriota</taxon>
    </lineage>
</organism>
<proteinExistence type="predicted"/>
<evidence type="ECO:0000313" key="2">
    <source>
        <dbReference type="EMBL" id="OGG16738.1"/>
    </source>
</evidence>
<reference evidence="2 3" key="1">
    <citation type="journal article" date="2016" name="Nat. Commun.">
        <title>Thousands of microbial genomes shed light on interconnected biogeochemical processes in an aquifer system.</title>
        <authorList>
            <person name="Anantharaman K."/>
            <person name="Brown C.T."/>
            <person name="Hug L.A."/>
            <person name="Sharon I."/>
            <person name="Castelle C.J."/>
            <person name="Probst A.J."/>
            <person name="Thomas B.C."/>
            <person name="Singh A."/>
            <person name="Wilkins M.J."/>
            <person name="Karaoz U."/>
            <person name="Brodie E.L."/>
            <person name="Williams K.H."/>
            <person name="Hubbard S.S."/>
            <person name="Banfield J.F."/>
        </authorList>
    </citation>
    <scope>NUCLEOTIDE SEQUENCE [LARGE SCALE GENOMIC DNA]</scope>
</reference>
<accession>A0A1F5ZW66</accession>
<dbReference type="AlphaFoldDB" id="A0A1F5ZW66"/>
<evidence type="ECO:0000313" key="3">
    <source>
        <dbReference type="Proteomes" id="UP000176253"/>
    </source>
</evidence>
<comment type="caution">
    <text evidence="2">The sequence shown here is derived from an EMBL/GenBank/DDBJ whole genome shotgun (WGS) entry which is preliminary data.</text>
</comment>
<gene>
    <name evidence="2" type="ORF">A3D78_01420</name>
</gene>
<feature type="transmembrane region" description="Helical" evidence="1">
    <location>
        <begin position="7"/>
        <end position="25"/>
    </location>
</feature>
<dbReference type="EMBL" id="MFJM01000053">
    <property type="protein sequence ID" value="OGG16738.1"/>
    <property type="molecule type" value="Genomic_DNA"/>
</dbReference>
<keyword evidence="1" id="KW-0812">Transmembrane</keyword>
<evidence type="ECO:0000256" key="1">
    <source>
        <dbReference type="SAM" id="Phobius"/>
    </source>
</evidence>
<dbReference type="Proteomes" id="UP000176253">
    <property type="component" value="Unassembled WGS sequence"/>
</dbReference>